<evidence type="ECO:0000313" key="2">
    <source>
        <dbReference type="Proteomes" id="UP000006322"/>
    </source>
</evidence>
<accession>K6ZQT4</accession>
<organism evidence="1 2">
    <name type="scientific">Paraglaciecola polaris LMG 21857</name>
    <dbReference type="NCBI Taxonomy" id="1129793"/>
    <lineage>
        <taxon>Bacteria</taxon>
        <taxon>Pseudomonadati</taxon>
        <taxon>Pseudomonadota</taxon>
        <taxon>Gammaproteobacteria</taxon>
        <taxon>Alteromonadales</taxon>
        <taxon>Alteromonadaceae</taxon>
        <taxon>Paraglaciecola</taxon>
    </lineage>
</organism>
<evidence type="ECO:0000313" key="1">
    <source>
        <dbReference type="EMBL" id="GAC32647.1"/>
    </source>
</evidence>
<proteinExistence type="predicted"/>
<dbReference type="EMBL" id="BAER01000044">
    <property type="protein sequence ID" value="GAC32647.1"/>
    <property type="molecule type" value="Genomic_DNA"/>
</dbReference>
<dbReference type="STRING" id="1129793.GPLA_1737"/>
<protein>
    <submittedName>
        <fullName evidence="1">Uncharacterized protein</fullName>
    </submittedName>
</protein>
<sequence>MGPLVIIGIIFIISQEQTHHFSHLPGSLCALQIGAWRTTKAQQCTKYHQERYFN</sequence>
<gene>
    <name evidence="1" type="ORF">GPLA_1737</name>
</gene>
<dbReference type="AlphaFoldDB" id="K6ZQT4"/>
<name>K6ZQT4_9ALTE</name>
<comment type="caution">
    <text evidence="1">The sequence shown here is derived from an EMBL/GenBank/DDBJ whole genome shotgun (WGS) entry which is preliminary data.</text>
</comment>
<reference evidence="2" key="1">
    <citation type="journal article" date="2014" name="Environ. Microbiol.">
        <title>Comparative genomics of the marine bacterial genus Glaciecola reveals the high degree of genomic diversity and genomic characteristic for cold adaptation.</title>
        <authorList>
            <person name="Qin Q.L."/>
            <person name="Xie B.B."/>
            <person name="Yu Y."/>
            <person name="Shu Y.L."/>
            <person name="Rong J.C."/>
            <person name="Zhang Y.J."/>
            <person name="Zhao D.L."/>
            <person name="Chen X.L."/>
            <person name="Zhang X.Y."/>
            <person name="Chen B."/>
            <person name="Zhou B.C."/>
            <person name="Zhang Y.Z."/>
        </authorList>
    </citation>
    <scope>NUCLEOTIDE SEQUENCE [LARGE SCALE GENOMIC DNA]</scope>
    <source>
        <strain evidence="2">LMG 21857</strain>
    </source>
</reference>
<dbReference type="Proteomes" id="UP000006322">
    <property type="component" value="Unassembled WGS sequence"/>
</dbReference>
<keyword evidence="2" id="KW-1185">Reference proteome</keyword>